<feature type="non-terminal residue" evidence="1">
    <location>
        <position position="33"/>
    </location>
</feature>
<comment type="caution">
    <text evidence="1">The sequence shown here is derived from an EMBL/GenBank/DDBJ whole genome shotgun (WGS) entry which is preliminary data.</text>
</comment>
<protein>
    <submittedName>
        <fullName evidence="1">ORF6N domain-containing protein</fullName>
    </submittedName>
</protein>
<name>A0A8T6Q4C3_ECOLX</name>
<dbReference type="Proteomes" id="UP000469708">
    <property type="component" value="Unassembled WGS sequence"/>
</dbReference>
<dbReference type="EMBL" id="JAAGYI010000661">
    <property type="protein sequence ID" value="NEM89624.1"/>
    <property type="molecule type" value="Genomic_DNA"/>
</dbReference>
<reference evidence="1 2" key="1">
    <citation type="submission" date="2020-02" db="EMBL/GenBank/DDBJ databases">
        <authorList>
            <person name="Subbiah M."/>
            <person name="Call D."/>
        </authorList>
    </citation>
    <scope>NUCLEOTIDE SEQUENCE [LARGE SCALE GENOMIC DNA]</scope>
    <source>
        <strain evidence="1 2">8375wC2</strain>
    </source>
</reference>
<evidence type="ECO:0000313" key="1">
    <source>
        <dbReference type="EMBL" id="NEM89624.1"/>
    </source>
</evidence>
<gene>
    <name evidence="1" type="ORF">G3V95_30275</name>
</gene>
<accession>A0A8T6Q4C3</accession>
<proteinExistence type="predicted"/>
<dbReference type="AlphaFoldDB" id="A0A8T6Q4C3"/>
<sequence>MTTQISVETISPFTHNQIPVITTELLVQLYGTE</sequence>
<evidence type="ECO:0000313" key="2">
    <source>
        <dbReference type="Proteomes" id="UP000469708"/>
    </source>
</evidence>
<organism evidence="1 2">
    <name type="scientific">Escherichia coli</name>
    <dbReference type="NCBI Taxonomy" id="562"/>
    <lineage>
        <taxon>Bacteria</taxon>
        <taxon>Pseudomonadati</taxon>
        <taxon>Pseudomonadota</taxon>
        <taxon>Gammaproteobacteria</taxon>
        <taxon>Enterobacterales</taxon>
        <taxon>Enterobacteriaceae</taxon>
        <taxon>Escherichia</taxon>
    </lineage>
</organism>